<reference evidence="12" key="1">
    <citation type="submission" date="2024-07" db="EMBL/GenBank/DDBJ databases">
        <title>Two chromosome-level genome assemblies of Korean endemic species Abeliophyllum distichum and Forsythia ovata (Oleaceae).</title>
        <authorList>
            <person name="Jang H."/>
        </authorList>
    </citation>
    <scope>NUCLEOTIDE SEQUENCE [LARGE SCALE GENOMIC DNA]</scope>
</reference>
<dbReference type="InterPro" id="IPR016177">
    <property type="entry name" value="DNA-bd_dom_sf"/>
</dbReference>
<proteinExistence type="predicted"/>
<keyword evidence="12" id="KW-1185">Reference proteome</keyword>
<comment type="caution">
    <text evidence="11">The sequence shown here is derived from an EMBL/GenBank/DDBJ whole genome shotgun (WGS) entry which is preliminary data.</text>
</comment>
<feature type="region of interest" description="Disordered" evidence="9">
    <location>
        <begin position="94"/>
        <end position="127"/>
    </location>
</feature>
<dbReference type="Pfam" id="PF00847">
    <property type="entry name" value="AP2"/>
    <property type="match status" value="1"/>
</dbReference>
<keyword evidence="6" id="KW-0010">Activator</keyword>
<dbReference type="InterPro" id="IPR001471">
    <property type="entry name" value="AP2/ERF_dom"/>
</dbReference>
<accession>A0ABD1VRN6</accession>
<evidence type="ECO:0000256" key="8">
    <source>
        <dbReference type="ARBA" id="ARBA00023242"/>
    </source>
</evidence>
<dbReference type="PRINTS" id="PR00367">
    <property type="entry name" value="ETHRSPELEMNT"/>
</dbReference>
<evidence type="ECO:0000313" key="11">
    <source>
        <dbReference type="EMBL" id="KAL2540026.1"/>
    </source>
</evidence>
<gene>
    <name evidence="11" type="ORF">Adt_01004</name>
</gene>
<evidence type="ECO:0000259" key="10">
    <source>
        <dbReference type="PROSITE" id="PS51032"/>
    </source>
</evidence>
<dbReference type="PANTHER" id="PTHR31190">
    <property type="entry name" value="DNA-BINDING DOMAIN"/>
    <property type="match status" value="1"/>
</dbReference>
<keyword evidence="7" id="KW-0804">Transcription</keyword>
<dbReference type="GO" id="GO:0009873">
    <property type="term" value="P:ethylene-activated signaling pathway"/>
    <property type="evidence" value="ECO:0007669"/>
    <property type="project" value="UniProtKB-KW"/>
</dbReference>
<keyword evidence="8" id="KW-0539">Nucleus</keyword>
<protein>
    <submittedName>
        <fullName evidence="11">AP2/ERF domain-containing protein</fullName>
    </submittedName>
</protein>
<dbReference type="InterPro" id="IPR036955">
    <property type="entry name" value="AP2/ERF_dom_sf"/>
</dbReference>
<dbReference type="SUPFAM" id="SSF54171">
    <property type="entry name" value="DNA-binding domain"/>
    <property type="match status" value="1"/>
</dbReference>
<evidence type="ECO:0000256" key="6">
    <source>
        <dbReference type="ARBA" id="ARBA00023159"/>
    </source>
</evidence>
<evidence type="ECO:0000256" key="1">
    <source>
        <dbReference type="ARBA" id="ARBA00004123"/>
    </source>
</evidence>
<keyword evidence="3" id="KW-0611">Plant defense</keyword>
<keyword evidence="2" id="KW-0936">Ethylene signaling pathway</keyword>
<dbReference type="Gene3D" id="3.30.730.10">
    <property type="entry name" value="AP2/ERF domain"/>
    <property type="match status" value="1"/>
</dbReference>
<dbReference type="AlphaFoldDB" id="A0ABD1VRN6"/>
<dbReference type="EMBL" id="JBFOLK010000001">
    <property type="protein sequence ID" value="KAL2540026.1"/>
    <property type="molecule type" value="Genomic_DNA"/>
</dbReference>
<feature type="region of interest" description="Disordered" evidence="9">
    <location>
        <begin position="190"/>
        <end position="219"/>
    </location>
</feature>
<evidence type="ECO:0000256" key="3">
    <source>
        <dbReference type="ARBA" id="ARBA00022821"/>
    </source>
</evidence>
<evidence type="ECO:0000256" key="2">
    <source>
        <dbReference type="ARBA" id="ARBA00022745"/>
    </source>
</evidence>
<evidence type="ECO:0000256" key="5">
    <source>
        <dbReference type="ARBA" id="ARBA00023125"/>
    </source>
</evidence>
<dbReference type="CDD" id="cd00018">
    <property type="entry name" value="AP2"/>
    <property type="match status" value="1"/>
</dbReference>
<evidence type="ECO:0000256" key="4">
    <source>
        <dbReference type="ARBA" id="ARBA00023015"/>
    </source>
</evidence>
<dbReference type="PROSITE" id="PS51032">
    <property type="entry name" value="AP2_ERF"/>
    <property type="match status" value="1"/>
</dbReference>
<sequence length="219" mass="24486">MTTPEPDESLTLEFIRQHLLEDFTSTESFLQSLNLCFSDVFNGKLDSPTSASDSSSSLSDSKQPDTIFSTCSKIEPYFFEIEMKPQIIENSSLVAQDSVSSTTSPPPTEPVETHPKKTRMSPRTSAVEVGRHYRGVRRRPWGKFSAEIRDPTRKGSRVWLGTYDTDVDAARAYDCAAFKMRGSKAILNFPLDAGKSDPPENTGRKRRREKTSDDCTSSI</sequence>
<dbReference type="Proteomes" id="UP001604336">
    <property type="component" value="Unassembled WGS sequence"/>
</dbReference>
<organism evidence="11 12">
    <name type="scientific">Abeliophyllum distichum</name>
    <dbReference type="NCBI Taxonomy" id="126358"/>
    <lineage>
        <taxon>Eukaryota</taxon>
        <taxon>Viridiplantae</taxon>
        <taxon>Streptophyta</taxon>
        <taxon>Embryophyta</taxon>
        <taxon>Tracheophyta</taxon>
        <taxon>Spermatophyta</taxon>
        <taxon>Magnoliopsida</taxon>
        <taxon>eudicotyledons</taxon>
        <taxon>Gunneridae</taxon>
        <taxon>Pentapetalae</taxon>
        <taxon>asterids</taxon>
        <taxon>lamiids</taxon>
        <taxon>Lamiales</taxon>
        <taxon>Oleaceae</taxon>
        <taxon>Forsythieae</taxon>
        <taxon>Abeliophyllum</taxon>
    </lineage>
</organism>
<keyword evidence="5" id="KW-0238">DNA-binding</keyword>
<feature type="domain" description="AP2/ERF" evidence="10">
    <location>
        <begin position="132"/>
        <end position="190"/>
    </location>
</feature>
<dbReference type="GO" id="GO:0000976">
    <property type="term" value="F:transcription cis-regulatory region binding"/>
    <property type="evidence" value="ECO:0007669"/>
    <property type="project" value="UniProtKB-ARBA"/>
</dbReference>
<dbReference type="FunFam" id="3.30.730.10:FF:000001">
    <property type="entry name" value="Ethylene-responsive transcription factor 2"/>
    <property type="match status" value="1"/>
</dbReference>
<comment type="subcellular location">
    <subcellularLocation>
        <location evidence="1">Nucleus</location>
    </subcellularLocation>
</comment>
<evidence type="ECO:0000313" key="12">
    <source>
        <dbReference type="Proteomes" id="UP001604336"/>
    </source>
</evidence>
<dbReference type="PANTHER" id="PTHR31190:SF499">
    <property type="entry name" value="ETHYLENE-RESPONSIVE TRANSCRIPTION FACTOR ERF105"/>
    <property type="match status" value="1"/>
</dbReference>
<evidence type="ECO:0000256" key="9">
    <source>
        <dbReference type="SAM" id="MobiDB-lite"/>
    </source>
</evidence>
<dbReference type="GO" id="GO:0006952">
    <property type="term" value="P:defense response"/>
    <property type="evidence" value="ECO:0007669"/>
    <property type="project" value="UniProtKB-KW"/>
</dbReference>
<dbReference type="GO" id="GO:0005634">
    <property type="term" value="C:nucleus"/>
    <property type="evidence" value="ECO:0007669"/>
    <property type="project" value="UniProtKB-SubCell"/>
</dbReference>
<name>A0ABD1VRN6_9LAMI</name>
<dbReference type="InterPro" id="IPR044808">
    <property type="entry name" value="ERF_plant"/>
</dbReference>
<keyword evidence="4" id="KW-0805">Transcription regulation</keyword>
<evidence type="ECO:0000256" key="7">
    <source>
        <dbReference type="ARBA" id="ARBA00023163"/>
    </source>
</evidence>
<dbReference type="SMART" id="SM00380">
    <property type="entry name" value="AP2"/>
    <property type="match status" value="1"/>
</dbReference>